<sequence>MKRSVILLAVCLTFLIICGCSKAGSGNSHHGDDAFLNIGTIYPGDISKVDYIEIRNGTNGVLTTVSDPKEIHDLISKLTTLKLEVDRNQGERTGYLYSVKLFQNKEKKLEFTTTEAAGTYYLPNEELNNSIRDVESREHL</sequence>
<evidence type="ECO:0008006" key="4">
    <source>
        <dbReference type="Google" id="ProtNLM"/>
    </source>
</evidence>
<feature type="chain" id="PRO_5046360250" description="DUF3221 domain-containing protein" evidence="1">
    <location>
        <begin position="24"/>
        <end position="140"/>
    </location>
</feature>
<gene>
    <name evidence="2" type="ORF">ACFPOG_21690</name>
</gene>
<organism evidence="2 3">
    <name type="scientific">Paenibacillus aestuarii</name>
    <dbReference type="NCBI Taxonomy" id="516965"/>
    <lineage>
        <taxon>Bacteria</taxon>
        <taxon>Bacillati</taxon>
        <taxon>Bacillota</taxon>
        <taxon>Bacilli</taxon>
        <taxon>Bacillales</taxon>
        <taxon>Paenibacillaceae</taxon>
        <taxon>Paenibacillus</taxon>
    </lineage>
</organism>
<keyword evidence="3" id="KW-1185">Reference proteome</keyword>
<proteinExistence type="predicted"/>
<evidence type="ECO:0000313" key="2">
    <source>
        <dbReference type="EMBL" id="MFC5450872.1"/>
    </source>
</evidence>
<comment type="caution">
    <text evidence="2">The sequence shown here is derived from an EMBL/GenBank/DDBJ whole genome shotgun (WGS) entry which is preliminary data.</text>
</comment>
<accession>A0ABW0KDQ4</accession>
<evidence type="ECO:0000313" key="3">
    <source>
        <dbReference type="Proteomes" id="UP001596044"/>
    </source>
</evidence>
<dbReference type="PROSITE" id="PS51257">
    <property type="entry name" value="PROKAR_LIPOPROTEIN"/>
    <property type="match status" value="1"/>
</dbReference>
<name>A0ABW0KDQ4_9BACL</name>
<reference evidence="3" key="1">
    <citation type="journal article" date="2019" name="Int. J. Syst. Evol. Microbiol.">
        <title>The Global Catalogue of Microorganisms (GCM) 10K type strain sequencing project: providing services to taxonomists for standard genome sequencing and annotation.</title>
        <authorList>
            <consortium name="The Broad Institute Genomics Platform"/>
            <consortium name="The Broad Institute Genome Sequencing Center for Infectious Disease"/>
            <person name="Wu L."/>
            <person name="Ma J."/>
        </authorList>
    </citation>
    <scope>NUCLEOTIDE SEQUENCE [LARGE SCALE GENOMIC DNA]</scope>
    <source>
        <strain evidence="3">KACC 11904</strain>
    </source>
</reference>
<dbReference type="Proteomes" id="UP001596044">
    <property type="component" value="Unassembled WGS sequence"/>
</dbReference>
<evidence type="ECO:0000256" key="1">
    <source>
        <dbReference type="SAM" id="SignalP"/>
    </source>
</evidence>
<feature type="signal peptide" evidence="1">
    <location>
        <begin position="1"/>
        <end position="23"/>
    </location>
</feature>
<dbReference type="EMBL" id="JBHSMJ010000029">
    <property type="protein sequence ID" value="MFC5450872.1"/>
    <property type="molecule type" value="Genomic_DNA"/>
</dbReference>
<protein>
    <recommendedName>
        <fullName evidence="4">DUF3221 domain-containing protein</fullName>
    </recommendedName>
</protein>
<dbReference type="RefSeq" id="WP_270878850.1">
    <property type="nucleotide sequence ID" value="NZ_JAQFVF010000022.1"/>
</dbReference>
<keyword evidence="1" id="KW-0732">Signal</keyword>